<dbReference type="Gene3D" id="3.40.640.10">
    <property type="entry name" value="Type I PLP-dependent aspartate aminotransferase-like (Major domain)"/>
    <property type="match status" value="1"/>
</dbReference>
<keyword evidence="7" id="KW-0032">Aminotransferase</keyword>
<dbReference type="InterPro" id="IPR000524">
    <property type="entry name" value="Tscrpt_reg_HTH_GntR"/>
</dbReference>
<dbReference type="InterPro" id="IPR015421">
    <property type="entry name" value="PyrdxlP-dep_Trfase_major"/>
</dbReference>
<evidence type="ECO:0000259" key="6">
    <source>
        <dbReference type="PROSITE" id="PS50949"/>
    </source>
</evidence>
<dbReference type="CDD" id="cd07377">
    <property type="entry name" value="WHTH_GntR"/>
    <property type="match status" value="1"/>
</dbReference>
<evidence type="ECO:0000256" key="4">
    <source>
        <dbReference type="ARBA" id="ARBA00023125"/>
    </source>
</evidence>
<dbReference type="SUPFAM" id="SSF53383">
    <property type="entry name" value="PLP-dependent transferases"/>
    <property type="match status" value="1"/>
</dbReference>
<dbReference type="Gene3D" id="1.10.10.10">
    <property type="entry name" value="Winged helix-like DNA-binding domain superfamily/Winged helix DNA-binding domain"/>
    <property type="match status" value="1"/>
</dbReference>
<dbReference type="EMBL" id="JACJID010000006">
    <property type="protein sequence ID" value="MBA8929926.1"/>
    <property type="molecule type" value="Genomic_DNA"/>
</dbReference>
<proteinExistence type="inferred from homology"/>
<dbReference type="InterPro" id="IPR036390">
    <property type="entry name" value="WH_DNA-bd_sf"/>
</dbReference>
<accession>A0ABR6BSR3</accession>
<keyword evidence="7" id="KW-0808">Transferase</keyword>
<evidence type="ECO:0000313" key="8">
    <source>
        <dbReference type="Proteomes" id="UP000517916"/>
    </source>
</evidence>
<evidence type="ECO:0000256" key="1">
    <source>
        <dbReference type="ARBA" id="ARBA00005384"/>
    </source>
</evidence>
<dbReference type="PANTHER" id="PTHR46577:SF1">
    <property type="entry name" value="HTH-TYPE TRANSCRIPTIONAL REGULATORY PROTEIN GABR"/>
    <property type="match status" value="1"/>
</dbReference>
<dbReference type="InterPro" id="IPR015424">
    <property type="entry name" value="PyrdxlP-dep_Trfase"/>
</dbReference>
<keyword evidence="5" id="KW-0804">Transcription</keyword>
<dbReference type="RefSeq" id="WP_182839642.1">
    <property type="nucleotide sequence ID" value="NZ_BAAABQ010000014.1"/>
</dbReference>
<protein>
    <submittedName>
        <fullName evidence="7">GntR family transcriptional regulator/MocR family aminotransferase</fullName>
    </submittedName>
</protein>
<evidence type="ECO:0000256" key="3">
    <source>
        <dbReference type="ARBA" id="ARBA00023015"/>
    </source>
</evidence>
<reference evidence="7 8" key="1">
    <citation type="submission" date="2020-08" db="EMBL/GenBank/DDBJ databases">
        <title>Genomic Encyclopedia of Archaeal and Bacterial Type Strains, Phase II (KMG-II): from individual species to whole genera.</title>
        <authorList>
            <person name="Goeker M."/>
        </authorList>
    </citation>
    <scope>NUCLEOTIDE SEQUENCE [LARGE SCALE GENOMIC DNA]</scope>
    <source>
        <strain evidence="7 8">DSM 43850</strain>
    </source>
</reference>
<keyword evidence="8" id="KW-1185">Reference proteome</keyword>
<keyword evidence="2" id="KW-0663">Pyridoxal phosphate</keyword>
<dbReference type="PRINTS" id="PR00035">
    <property type="entry name" value="HTHGNTR"/>
</dbReference>
<dbReference type="Proteomes" id="UP000517916">
    <property type="component" value="Unassembled WGS sequence"/>
</dbReference>
<dbReference type="InterPro" id="IPR004839">
    <property type="entry name" value="Aminotransferase_I/II_large"/>
</dbReference>
<gene>
    <name evidence="7" type="ORF">BC739_007159</name>
</gene>
<name>A0ABR6BSR3_9PSEU</name>
<comment type="caution">
    <text evidence="7">The sequence shown here is derived from an EMBL/GenBank/DDBJ whole genome shotgun (WGS) entry which is preliminary data.</text>
</comment>
<dbReference type="CDD" id="cd00609">
    <property type="entry name" value="AAT_like"/>
    <property type="match status" value="1"/>
</dbReference>
<dbReference type="PROSITE" id="PS50949">
    <property type="entry name" value="HTH_GNTR"/>
    <property type="match status" value="1"/>
</dbReference>
<keyword evidence="4" id="KW-0238">DNA-binding</keyword>
<evidence type="ECO:0000256" key="2">
    <source>
        <dbReference type="ARBA" id="ARBA00022898"/>
    </source>
</evidence>
<dbReference type="InterPro" id="IPR036388">
    <property type="entry name" value="WH-like_DNA-bd_sf"/>
</dbReference>
<dbReference type="InterPro" id="IPR051446">
    <property type="entry name" value="HTH_trans_reg/aminotransferase"/>
</dbReference>
<dbReference type="SMART" id="SM00345">
    <property type="entry name" value="HTH_GNTR"/>
    <property type="match status" value="1"/>
</dbReference>
<sequence>MAESWTTFRELLLPPGVGGQLCNRGRSLELALREAIRTGRLHPGSRLPSSRDLASQLGLARGTVTAAYGQLVAEGYLVARHGSGTVVASTVCTARSAPAPPDQPERWRFDLRPGLPALGAFPRAEWLAATRAGLAALPDEALGYPDYAGLPDLRAELAGYLGRVRAVLAIPQDVVITHGVAEGLGLLARVLRGTGHRTIAVENPSHRGQADLFRAHGLTPVPITVDDHGLRVDELAASGARAVLVTTAHQFPLGVVLHQERRRALLAWARDHDGLVIEDDYDAEHRYDRHAMGAVQALDPTRTAYLGSVSKVLAPALRIGWLIAPPSLREAVVTAKHYNDLGCGPLPQAALTHLLRTGGYERHLRRTRSLYRRRRDALLTAVGEHLPGWRPVGVAAGLHLVLRLPDGADDLALQRSLAANGVNALALSNYVPDGAAPPFPGLVVGYAWLTPDRLRSAVELMAAVWS</sequence>
<dbReference type="Pfam" id="PF00392">
    <property type="entry name" value="GntR"/>
    <property type="match status" value="1"/>
</dbReference>
<keyword evidence="3" id="KW-0805">Transcription regulation</keyword>
<dbReference type="GO" id="GO:0008483">
    <property type="term" value="F:transaminase activity"/>
    <property type="evidence" value="ECO:0007669"/>
    <property type="project" value="UniProtKB-KW"/>
</dbReference>
<feature type="domain" description="HTH gntR-type" evidence="6">
    <location>
        <begin position="22"/>
        <end position="90"/>
    </location>
</feature>
<dbReference type="SUPFAM" id="SSF46785">
    <property type="entry name" value="Winged helix' DNA-binding domain"/>
    <property type="match status" value="1"/>
</dbReference>
<organism evidence="7 8">
    <name type="scientific">Kutzneria viridogrisea</name>
    <dbReference type="NCBI Taxonomy" id="47990"/>
    <lineage>
        <taxon>Bacteria</taxon>
        <taxon>Bacillati</taxon>
        <taxon>Actinomycetota</taxon>
        <taxon>Actinomycetes</taxon>
        <taxon>Pseudonocardiales</taxon>
        <taxon>Pseudonocardiaceae</taxon>
        <taxon>Kutzneria</taxon>
    </lineage>
</organism>
<dbReference type="Pfam" id="PF00155">
    <property type="entry name" value="Aminotran_1_2"/>
    <property type="match status" value="1"/>
</dbReference>
<comment type="similarity">
    <text evidence="1">In the C-terminal section; belongs to the class-I pyridoxal-phosphate-dependent aminotransferase family.</text>
</comment>
<evidence type="ECO:0000313" key="7">
    <source>
        <dbReference type="EMBL" id="MBA8929926.1"/>
    </source>
</evidence>
<evidence type="ECO:0000256" key="5">
    <source>
        <dbReference type="ARBA" id="ARBA00023163"/>
    </source>
</evidence>
<dbReference type="PANTHER" id="PTHR46577">
    <property type="entry name" value="HTH-TYPE TRANSCRIPTIONAL REGULATORY PROTEIN GABR"/>
    <property type="match status" value="1"/>
</dbReference>